<proteinExistence type="predicted"/>
<accession>A0A512DML6</accession>
<keyword evidence="2" id="KW-1185">Reference proteome</keyword>
<dbReference type="Proteomes" id="UP000321523">
    <property type="component" value="Unassembled WGS sequence"/>
</dbReference>
<dbReference type="AlphaFoldDB" id="A0A512DML6"/>
<organism evidence="1 2">
    <name type="scientific">Skermanella aerolata</name>
    <dbReference type="NCBI Taxonomy" id="393310"/>
    <lineage>
        <taxon>Bacteria</taxon>
        <taxon>Pseudomonadati</taxon>
        <taxon>Pseudomonadota</taxon>
        <taxon>Alphaproteobacteria</taxon>
        <taxon>Rhodospirillales</taxon>
        <taxon>Azospirillaceae</taxon>
        <taxon>Skermanella</taxon>
    </lineage>
</organism>
<evidence type="ECO:0000313" key="2">
    <source>
        <dbReference type="Proteomes" id="UP000321523"/>
    </source>
</evidence>
<sequence length="474" mass="51811">MRPVVTRADEGSLPDKGDFIMPTAEEIATLPAKTIERIHRYSAELPPSPARAALEDALRPRLRTTRPPKPVTPMRLFCWPFEDLLTDRNPRVRPAALIPRRVLMPFWTMLTKPSTVSELLRGPSDEHPLPPRMDFGALDHPLFEVGRSTLSAMRGAAVGNAGIATVGKRIHPDIWDIVPEMEAAIGLRHQLWLVKQHLLGNRVSLAVTEFLTCARNDALSMHVLLLSLARSPQTRKAFPAFADALSREKSQEVTRVLTDITRCTFDDARRDLGVETAEEEARDLDPLTLARGLKPVAERLAILRAQSLGRAGSTAAERLTQDLKAAVRDKLVSNVDAMIDRLPETPRTANETEFVSALMGAVGMLTTGREVCASAGFNDMTAPSVERLLAATQKRISALARPAPGAAPEPALADRALRVAARAAHAFEALTAQEDVLSFLQAAFSDATGRPPPRTREAFLSEIVRSCCSPVREA</sequence>
<dbReference type="EMBL" id="BJYZ01000007">
    <property type="protein sequence ID" value="GEO37722.1"/>
    <property type="molecule type" value="Genomic_DNA"/>
</dbReference>
<protein>
    <submittedName>
        <fullName evidence="1">Uncharacterized protein</fullName>
    </submittedName>
</protein>
<gene>
    <name evidence="1" type="ORF">SAE02_18700</name>
</gene>
<name>A0A512DML6_9PROT</name>
<reference evidence="1 2" key="1">
    <citation type="submission" date="2019-07" db="EMBL/GenBank/DDBJ databases">
        <title>Whole genome shotgun sequence of Skermanella aerolata NBRC 106429.</title>
        <authorList>
            <person name="Hosoyama A."/>
            <person name="Uohara A."/>
            <person name="Ohji S."/>
            <person name="Ichikawa N."/>
        </authorList>
    </citation>
    <scope>NUCLEOTIDE SEQUENCE [LARGE SCALE GENOMIC DNA]</scope>
    <source>
        <strain evidence="1 2">NBRC 106429</strain>
    </source>
</reference>
<evidence type="ECO:0000313" key="1">
    <source>
        <dbReference type="EMBL" id="GEO37722.1"/>
    </source>
</evidence>
<comment type="caution">
    <text evidence="1">The sequence shown here is derived from an EMBL/GenBank/DDBJ whole genome shotgun (WGS) entry which is preliminary data.</text>
</comment>